<name>A0A0S1XF36_THEBA</name>
<proteinExistence type="predicted"/>
<dbReference type="GeneID" id="26137631"/>
<dbReference type="AlphaFoldDB" id="A0A0S1XF36"/>
<accession>A0A0S1XF36</accession>
<dbReference type="RefSeq" id="WP_056934717.1">
    <property type="nucleotide sequence ID" value="NZ_CP013050.1"/>
</dbReference>
<dbReference type="PATRIC" id="fig|55802.8.peg.2398"/>
<dbReference type="InterPro" id="IPR007166">
    <property type="entry name" value="Class3_signal_pept_motif"/>
</dbReference>
<dbReference type="Pfam" id="PF04021">
    <property type="entry name" value="Class_IIIsignal"/>
    <property type="match status" value="1"/>
</dbReference>
<evidence type="ECO:0000313" key="1">
    <source>
        <dbReference type="EMBL" id="ALM76307.1"/>
    </source>
</evidence>
<dbReference type="STRING" id="55802.TBCH5v1_2416"/>
<evidence type="ECO:0008006" key="3">
    <source>
        <dbReference type="Google" id="ProtNLM"/>
    </source>
</evidence>
<reference evidence="1 2" key="1">
    <citation type="journal article" date="2016" name="Genome Announc.">
        <title>Complete genome sequence of the hyperthermophilic and piezophilic archaeon Thermococcus barophilus Ch5, capable of growth at the expense of hydrogenogenesis from carbon monoxide and formate.</title>
        <authorList>
            <person name="Oger P."/>
            <person name="Sokolova T.G."/>
            <person name="Kozhevnikova D.A."/>
            <person name="Taranov E.A."/>
            <person name="Vannier P."/>
            <person name="Lee H.S."/>
            <person name="Kwon K.K."/>
            <person name="Kang S.G."/>
            <person name="Lee J.H."/>
            <person name="Bonch-Osmolovskaya E.A."/>
            <person name="Lebedinsky A.V."/>
        </authorList>
    </citation>
    <scope>NUCLEOTIDE SEQUENCE [LARGE SCALE GENOMIC DNA]</scope>
    <source>
        <strain evidence="2">Ch5</strain>
    </source>
</reference>
<dbReference type="Proteomes" id="UP000066042">
    <property type="component" value="Chromosome"/>
</dbReference>
<dbReference type="EMBL" id="CP013050">
    <property type="protein sequence ID" value="ALM76307.1"/>
    <property type="molecule type" value="Genomic_DNA"/>
</dbReference>
<organism evidence="1 2">
    <name type="scientific">Thermococcus barophilus</name>
    <dbReference type="NCBI Taxonomy" id="55802"/>
    <lineage>
        <taxon>Archaea</taxon>
        <taxon>Methanobacteriati</taxon>
        <taxon>Methanobacteriota</taxon>
        <taxon>Thermococci</taxon>
        <taxon>Thermococcales</taxon>
        <taxon>Thermococcaceae</taxon>
        <taxon>Thermococcus</taxon>
    </lineage>
</organism>
<protein>
    <recommendedName>
        <fullName evidence="3">Class III signal peptide-containing protein</fullName>
    </recommendedName>
</protein>
<gene>
    <name evidence="1" type="ORF">TBCH5v1_2416</name>
</gene>
<evidence type="ECO:0000313" key="2">
    <source>
        <dbReference type="Proteomes" id="UP000066042"/>
    </source>
</evidence>
<sequence>MKKAQISLEFMLIFGILLILLAYSINNITFSQKSQSNELLRVQVSLEAKSLANSISNTISQVYAQGPGSKATSYITLRYLRDENYLKESFNLSGSPEIFITYLNGTYVGIIDTANNSLVTSGAGKNTFWSQSLYRTDLTGSAGFTPSGTAIYNGNIVNGILIANPAQLPTTLVIIVEWIPGNGNTWVLDITAGELRITIDPGG</sequence>